<feature type="compositionally biased region" description="Low complexity" evidence="1">
    <location>
        <begin position="63"/>
        <end position="79"/>
    </location>
</feature>
<evidence type="ECO:0000313" key="3">
    <source>
        <dbReference type="Proteomes" id="UP000652761"/>
    </source>
</evidence>
<proteinExistence type="predicted"/>
<feature type="region of interest" description="Disordered" evidence="1">
    <location>
        <begin position="61"/>
        <end position="97"/>
    </location>
</feature>
<name>A0A843TN13_COLES</name>
<keyword evidence="3" id="KW-1185">Reference proteome</keyword>
<accession>A0A843TN13</accession>
<evidence type="ECO:0000256" key="1">
    <source>
        <dbReference type="SAM" id="MobiDB-lite"/>
    </source>
</evidence>
<reference evidence="2" key="1">
    <citation type="submission" date="2017-07" db="EMBL/GenBank/DDBJ databases">
        <title>Taro Niue Genome Assembly and Annotation.</title>
        <authorList>
            <person name="Atibalentja N."/>
            <person name="Keating K."/>
            <person name="Fields C.J."/>
        </authorList>
    </citation>
    <scope>NUCLEOTIDE SEQUENCE</scope>
    <source>
        <strain evidence="2">Niue_2</strain>
        <tissue evidence="2">Leaf</tissue>
    </source>
</reference>
<feature type="compositionally biased region" description="Basic and acidic residues" evidence="1">
    <location>
        <begin position="80"/>
        <end position="93"/>
    </location>
</feature>
<dbReference type="EMBL" id="NMUH01000051">
    <property type="protein sequence ID" value="MQL69929.1"/>
    <property type="molecule type" value="Genomic_DNA"/>
</dbReference>
<protein>
    <submittedName>
        <fullName evidence="2">Uncharacterized protein</fullName>
    </submittedName>
</protein>
<dbReference type="AlphaFoldDB" id="A0A843TN13"/>
<sequence length="113" mass="12379">MFPDLKTVPADTSGRIEAAAVDSHKVGGFYLSTSTGSSGILGFGSMIPVDSWALSVDSRRSRSSSSYSSSNSRNDNNFNRSHDSFSRRNDIFSRRNGSNNERLSKWVKAHKDG</sequence>
<comment type="caution">
    <text evidence="2">The sequence shown here is derived from an EMBL/GenBank/DDBJ whole genome shotgun (WGS) entry which is preliminary data.</text>
</comment>
<gene>
    <name evidence="2" type="ORF">Taro_002241</name>
</gene>
<evidence type="ECO:0000313" key="2">
    <source>
        <dbReference type="EMBL" id="MQL69929.1"/>
    </source>
</evidence>
<organism evidence="2 3">
    <name type="scientific">Colocasia esculenta</name>
    <name type="common">Wild taro</name>
    <name type="synonym">Arum esculentum</name>
    <dbReference type="NCBI Taxonomy" id="4460"/>
    <lineage>
        <taxon>Eukaryota</taxon>
        <taxon>Viridiplantae</taxon>
        <taxon>Streptophyta</taxon>
        <taxon>Embryophyta</taxon>
        <taxon>Tracheophyta</taxon>
        <taxon>Spermatophyta</taxon>
        <taxon>Magnoliopsida</taxon>
        <taxon>Liliopsida</taxon>
        <taxon>Araceae</taxon>
        <taxon>Aroideae</taxon>
        <taxon>Colocasieae</taxon>
        <taxon>Colocasia</taxon>
    </lineage>
</organism>
<dbReference type="Proteomes" id="UP000652761">
    <property type="component" value="Unassembled WGS sequence"/>
</dbReference>